<evidence type="ECO:0000256" key="2">
    <source>
        <dbReference type="ARBA" id="ARBA00023157"/>
    </source>
</evidence>
<evidence type="ECO:0000259" key="4">
    <source>
        <dbReference type="SMART" id="SM00560"/>
    </source>
</evidence>
<dbReference type="InterPro" id="IPR006558">
    <property type="entry name" value="LamG-like"/>
</dbReference>
<dbReference type="SMART" id="SM00560">
    <property type="entry name" value="LamGL"/>
    <property type="match status" value="1"/>
</dbReference>
<dbReference type="AlphaFoldDB" id="A0A517LV32"/>
<protein>
    <submittedName>
        <fullName evidence="5">Laminin G domain protein</fullName>
    </submittedName>
</protein>
<dbReference type="GO" id="GO:0016787">
    <property type="term" value="F:hydrolase activity"/>
    <property type="evidence" value="ECO:0007669"/>
    <property type="project" value="InterPro"/>
</dbReference>
<dbReference type="Pfam" id="PF00149">
    <property type="entry name" value="Metallophos"/>
    <property type="match status" value="1"/>
</dbReference>
<evidence type="ECO:0000313" key="5">
    <source>
        <dbReference type="EMBL" id="QDS86472.1"/>
    </source>
</evidence>
<dbReference type="Pfam" id="PF13385">
    <property type="entry name" value="Laminin_G_3"/>
    <property type="match status" value="1"/>
</dbReference>
<dbReference type="InterPro" id="IPR029052">
    <property type="entry name" value="Metallo-depent_PP-like"/>
</dbReference>
<keyword evidence="2" id="KW-1015">Disulfide bond</keyword>
<reference evidence="5 6" key="1">
    <citation type="submission" date="2019-02" db="EMBL/GenBank/DDBJ databases">
        <title>Deep-cultivation of Planctomycetes and their phenomic and genomic characterization uncovers novel biology.</title>
        <authorList>
            <person name="Wiegand S."/>
            <person name="Jogler M."/>
            <person name="Boedeker C."/>
            <person name="Pinto D."/>
            <person name="Vollmers J."/>
            <person name="Rivas-Marin E."/>
            <person name="Kohn T."/>
            <person name="Peeters S.H."/>
            <person name="Heuer A."/>
            <person name="Rast P."/>
            <person name="Oberbeckmann S."/>
            <person name="Bunk B."/>
            <person name="Jeske O."/>
            <person name="Meyerdierks A."/>
            <person name="Storesund J.E."/>
            <person name="Kallscheuer N."/>
            <person name="Luecker S."/>
            <person name="Lage O.M."/>
            <person name="Pohl T."/>
            <person name="Merkel B.J."/>
            <person name="Hornburger P."/>
            <person name="Mueller R.-W."/>
            <person name="Bruemmer F."/>
            <person name="Labrenz M."/>
            <person name="Spormann A.M."/>
            <person name="Op den Camp H."/>
            <person name="Overmann J."/>
            <person name="Amann R."/>
            <person name="Jetten M.S.M."/>
            <person name="Mascher T."/>
            <person name="Medema M.H."/>
            <person name="Devos D.P."/>
            <person name="Kaster A.-K."/>
            <person name="Ovreas L."/>
            <person name="Rohde M."/>
            <person name="Galperin M.Y."/>
            <person name="Jogler C."/>
        </authorList>
    </citation>
    <scope>NUCLEOTIDE SEQUENCE [LARGE SCALE GENOMIC DNA]</scope>
    <source>
        <strain evidence="5 6">EC9</strain>
    </source>
</reference>
<evidence type="ECO:0000256" key="1">
    <source>
        <dbReference type="ARBA" id="ARBA00022729"/>
    </source>
</evidence>
<dbReference type="InterPro" id="IPR013320">
    <property type="entry name" value="ConA-like_dom_sf"/>
</dbReference>
<evidence type="ECO:0000256" key="3">
    <source>
        <dbReference type="SAM" id="SignalP"/>
    </source>
</evidence>
<keyword evidence="6" id="KW-1185">Reference proteome</keyword>
<dbReference type="KEGG" id="ruv:EC9_06340"/>
<dbReference type="EMBL" id="CP036261">
    <property type="protein sequence ID" value="QDS86472.1"/>
    <property type="molecule type" value="Genomic_DNA"/>
</dbReference>
<organism evidence="5 6">
    <name type="scientific">Rosistilla ulvae</name>
    <dbReference type="NCBI Taxonomy" id="1930277"/>
    <lineage>
        <taxon>Bacteria</taxon>
        <taxon>Pseudomonadati</taxon>
        <taxon>Planctomycetota</taxon>
        <taxon>Planctomycetia</taxon>
        <taxon>Pirellulales</taxon>
        <taxon>Pirellulaceae</taxon>
        <taxon>Rosistilla</taxon>
    </lineage>
</organism>
<accession>A0A517LV32</accession>
<dbReference type="Gene3D" id="2.60.120.200">
    <property type="match status" value="1"/>
</dbReference>
<dbReference type="SUPFAM" id="SSF49899">
    <property type="entry name" value="Concanavalin A-like lectins/glucanases"/>
    <property type="match status" value="1"/>
</dbReference>
<feature type="chain" id="PRO_5022100332" evidence="3">
    <location>
        <begin position="37"/>
        <end position="676"/>
    </location>
</feature>
<dbReference type="PANTHER" id="PTHR16509:SF1">
    <property type="entry name" value="MANGANESE-DEPENDENT ADP-RIBOSE_CDP-ALCOHOL DIPHOSPHATASE"/>
    <property type="match status" value="1"/>
</dbReference>
<dbReference type="Gene3D" id="3.60.21.10">
    <property type="match status" value="1"/>
</dbReference>
<gene>
    <name evidence="5" type="ORF">EC9_06340</name>
</gene>
<proteinExistence type="predicted"/>
<feature type="domain" description="LamG-like jellyroll fold" evidence="4">
    <location>
        <begin position="496"/>
        <end position="627"/>
    </location>
</feature>
<dbReference type="PANTHER" id="PTHR16509">
    <property type="match status" value="1"/>
</dbReference>
<dbReference type="SUPFAM" id="SSF56300">
    <property type="entry name" value="Metallo-dependent phosphatases"/>
    <property type="match status" value="1"/>
</dbReference>
<feature type="signal peptide" evidence="3">
    <location>
        <begin position="1"/>
        <end position="36"/>
    </location>
</feature>
<name>A0A517LV32_9BACT</name>
<dbReference type="InterPro" id="IPR004843">
    <property type="entry name" value="Calcineurin-like_PHP"/>
</dbReference>
<keyword evidence="1 3" id="KW-0732">Signal</keyword>
<evidence type="ECO:0000313" key="6">
    <source>
        <dbReference type="Proteomes" id="UP000319557"/>
    </source>
</evidence>
<sequence precursor="true">MTFLMQMTVKPSTARFVASGLLGLCTSLALTSAALSHEGVAGHSHDHKHPANDSFFTTRGKAQVLPLAKEEDVFHFVVYGDRTGGVPEGLKVLEQAVADTNLLSPDLVMTVGDLIQGYNEKPEWMRQMAEYKEIMNQLKMRWFPVAGNHDVYWRGKGPAPAGQHDSNYEQHFGPLWYTFRHKNAGFIVLYSDEGDPVSNKKAFNDGKLQQMSEQQLKFLGEALERHKSLDHVFVFLHHPRWTGGGYTGTNWDTVHGMMKKAGNVSAVFAGHIHHMRFDGHKDGIAYYTLATTGGHLSAEIPGAGYLHHLNIVTVRPDDISVAALPVGAVMDPKEFTPEFLAEIQAARKVRPQITASDLLLQTDGSAAGQVTVKLHNSSPREMQVTASIDTASRDWLSSLDHDHLTLATGATETFIVKLRRVADPQATWTIPRITLDRVFVGETARIQLPSVSTPVELDLAAVPADYFSNQTDHCLEVKGEQSAARIASDAIGLPDGPFTLEAWLNPSRSEGMQAAVTKTQQSDYAIFCDEGVPQFDLNLDGKYYTAEAKEKLPVGKWTHVAGVFDGKQVRLFIDGKPISAVDAKGKRKKNKHPLYVGADPDNSGQPTRPFIGKIDEVRLTAGALYSEAFEPAERLVPSEKTHLLLHFDRTLGPYVLDHSPRGSKANLGTKSTLTAR</sequence>
<dbReference type="Proteomes" id="UP000319557">
    <property type="component" value="Chromosome"/>
</dbReference>